<comment type="caution">
    <text evidence="1">The sequence shown here is derived from an EMBL/GenBank/DDBJ whole genome shotgun (WGS) entry which is preliminary data.</text>
</comment>
<feature type="non-terminal residue" evidence="1">
    <location>
        <position position="63"/>
    </location>
</feature>
<dbReference type="AlphaFoldDB" id="A0A0F8ZIP9"/>
<organism evidence="1">
    <name type="scientific">marine sediment metagenome</name>
    <dbReference type="NCBI Taxonomy" id="412755"/>
    <lineage>
        <taxon>unclassified sequences</taxon>
        <taxon>metagenomes</taxon>
        <taxon>ecological metagenomes</taxon>
    </lineage>
</organism>
<proteinExistence type="predicted"/>
<gene>
    <name evidence="1" type="ORF">LCGC14_2768790</name>
</gene>
<accession>A0A0F8ZIP9</accession>
<sequence>MTKCTPTCDAEKAVLVEALKAARCFFGPIECEEIYPEVPGRWCKRCAALANTSPSALLAQGER</sequence>
<evidence type="ECO:0000313" key="1">
    <source>
        <dbReference type="EMBL" id="KKK85885.1"/>
    </source>
</evidence>
<protein>
    <submittedName>
        <fullName evidence="1">Uncharacterized protein</fullName>
    </submittedName>
</protein>
<dbReference type="EMBL" id="LAZR01051102">
    <property type="protein sequence ID" value="KKK85885.1"/>
    <property type="molecule type" value="Genomic_DNA"/>
</dbReference>
<reference evidence="1" key="1">
    <citation type="journal article" date="2015" name="Nature">
        <title>Complex archaea that bridge the gap between prokaryotes and eukaryotes.</title>
        <authorList>
            <person name="Spang A."/>
            <person name="Saw J.H."/>
            <person name="Jorgensen S.L."/>
            <person name="Zaremba-Niedzwiedzka K."/>
            <person name="Martijn J."/>
            <person name="Lind A.E."/>
            <person name="van Eijk R."/>
            <person name="Schleper C."/>
            <person name="Guy L."/>
            <person name="Ettema T.J."/>
        </authorList>
    </citation>
    <scope>NUCLEOTIDE SEQUENCE</scope>
</reference>
<name>A0A0F8ZIP9_9ZZZZ</name>